<evidence type="ECO:0000256" key="8">
    <source>
        <dbReference type="ARBA" id="ARBA00023242"/>
    </source>
</evidence>
<evidence type="ECO:0000256" key="2">
    <source>
        <dbReference type="ARBA" id="ARBA00006485"/>
    </source>
</evidence>
<keyword evidence="3" id="KW-0723">Serine/threonine-protein kinase</keyword>
<keyword evidence="4" id="KW-0808">Transferase</keyword>
<feature type="compositionally biased region" description="Basic and acidic residues" evidence="11">
    <location>
        <begin position="107"/>
        <end position="116"/>
    </location>
</feature>
<feature type="compositionally biased region" description="Basic and acidic residues" evidence="11">
    <location>
        <begin position="137"/>
        <end position="183"/>
    </location>
</feature>
<dbReference type="GO" id="GO:0004693">
    <property type="term" value="F:cyclin-dependent protein serine/threonine kinase activity"/>
    <property type="evidence" value="ECO:0007669"/>
    <property type="project" value="TreeGrafter"/>
</dbReference>
<evidence type="ECO:0000256" key="9">
    <source>
        <dbReference type="ARBA" id="ARBA00049280"/>
    </source>
</evidence>
<dbReference type="InterPro" id="IPR050108">
    <property type="entry name" value="CDK"/>
</dbReference>
<comment type="caution">
    <text evidence="13">The sequence shown here is derived from an EMBL/GenBank/DDBJ whole genome shotgun (WGS) entry which is preliminary data.</text>
</comment>
<gene>
    <name evidence="13" type="ORF">BJ322DRAFT_624565</name>
</gene>
<organism evidence="13 14">
    <name type="scientific">Thelephora terrestris</name>
    <dbReference type="NCBI Taxonomy" id="56493"/>
    <lineage>
        <taxon>Eukaryota</taxon>
        <taxon>Fungi</taxon>
        <taxon>Dikarya</taxon>
        <taxon>Basidiomycota</taxon>
        <taxon>Agaricomycotina</taxon>
        <taxon>Agaricomycetes</taxon>
        <taxon>Thelephorales</taxon>
        <taxon>Thelephoraceae</taxon>
        <taxon>Thelephora</taxon>
    </lineage>
</organism>
<dbReference type="PROSITE" id="PS00107">
    <property type="entry name" value="PROTEIN_KINASE_ATP"/>
    <property type="match status" value="1"/>
</dbReference>
<accession>A0A9P6HMA1</accession>
<feature type="compositionally biased region" description="Basic and acidic residues" evidence="11">
    <location>
        <begin position="90"/>
        <end position="100"/>
    </location>
</feature>
<evidence type="ECO:0000256" key="3">
    <source>
        <dbReference type="ARBA" id="ARBA00022527"/>
    </source>
</evidence>
<feature type="region of interest" description="Disordered" evidence="11">
    <location>
        <begin position="1"/>
        <end position="367"/>
    </location>
</feature>
<evidence type="ECO:0000313" key="14">
    <source>
        <dbReference type="Proteomes" id="UP000736335"/>
    </source>
</evidence>
<dbReference type="InterPro" id="IPR000719">
    <property type="entry name" value="Prot_kinase_dom"/>
</dbReference>
<sequence length="869" mass="97085">MSLSPPPPPKRTASASPEGLRPSKRLVTSSPEEGELDDAVTQPSYDGNGSPSSVASKNTASNSKFESKVAFPFRRKQDEPSSIPSTSVQSRDKVIYERSPDTQIRLQEGDLRTGHSKDRRPRGRDSTHYRPSYPQTGERRGRQYRGDSYEPSYDRDRQSGRAQRPPDRRDYDKTRSPLSDRSRSTSPKHRLPPRPNLSPHDVRRSTWDRGGDHYSRYQTRDRYYRPDDLPPLRYDRSDGDSWRPSYEYRPRSPSPALLRSPRMDYVATPPRPPHDAPYGLHSPPPPPSDPPPPPPPERSLPPGHQPISFSVPSKKPVTPKLSRSPPLLDSAQAVKHVPKSEQKVGDPLPPPPSKRSERMRRSRKEEELAYGRTFSGCGSIHDYDITTKLGEGTFGEVHKAIQKTTGKVAALKRILMHNEKEGIPVTALREIKILKALKHPCVINIVDMVVVRGKGSPVSVYMVFPYMDHDLAGLLENERVKLSPSHIKLYMRQLMEGTEYMHRNHILHRDMKAANLLISNDGSLKIADFGLARTFDPSVVTESGSQRRYTNCVVTRWYRPPELLLGARQYGAEIDIWGIGCVLGEMFTRKPILPGNSDLDQLDKIWRLCGTPNQHTWPDYDALPGCEGVKRFSESYPRRVKHMYESLGKETCDLLDKLLTCNPRERITASEALDHDYFWTDPLPADPKKLPVYEASHELDKRGRRPPAAAVQPPPGQRPPAGQMPPNGANPGHLNFYPRDKPGPHGPPPPGGQFRGPPPINGFNPYLAPPYAGPPPGFMPGPMLPAQPPPQPHHRGYPPPHSLYGHPPPGYPHQPPPPTIALAQNRPAHLPPRPPGPLPPGTGRSGRQRDNRQAPGQSNPNAIGGLNYG</sequence>
<keyword evidence="8" id="KW-0539">Nucleus</keyword>
<feature type="binding site" evidence="10">
    <location>
        <position position="412"/>
    </location>
    <ligand>
        <name>ATP</name>
        <dbReference type="ChEBI" id="CHEBI:30616"/>
    </ligand>
</feature>
<dbReference type="EMBL" id="WIUZ02000004">
    <property type="protein sequence ID" value="KAF9788340.1"/>
    <property type="molecule type" value="Genomic_DNA"/>
</dbReference>
<dbReference type="PANTHER" id="PTHR24056">
    <property type="entry name" value="CELL DIVISION PROTEIN KINASE"/>
    <property type="match status" value="1"/>
</dbReference>
<feature type="compositionally biased region" description="Polar residues" evidence="11">
    <location>
        <begin position="41"/>
        <end position="64"/>
    </location>
</feature>
<dbReference type="SUPFAM" id="SSF56112">
    <property type="entry name" value="Protein kinase-like (PK-like)"/>
    <property type="match status" value="1"/>
</dbReference>
<keyword evidence="6" id="KW-0418">Kinase</keyword>
<protein>
    <submittedName>
        <fullName evidence="13">Pkinase-domain-containing protein</fullName>
    </submittedName>
</protein>
<reference evidence="13" key="1">
    <citation type="journal article" date="2020" name="Nat. Commun.">
        <title>Large-scale genome sequencing of mycorrhizal fungi provides insights into the early evolution of symbiotic traits.</title>
        <authorList>
            <person name="Miyauchi S."/>
            <person name="Kiss E."/>
            <person name="Kuo A."/>
            <person name="Drula E."/>
            <person name="Kohler A."/>
            <person name="Sanchez-Garcia M."/>
            <person name="Morin E."/>
            <person name="Andreopoulos B."/>
            <person name="Barry K.W."/>
            <person name="Bonito G."/>
            <person name="Buee M."/>
            <person name="Carver A."/>
            <person name="Chen C."/>
            <person name="Cichocki N."/>
            <person name="Clum A."/>
            <person name="Culley D."/>
            <person name="Crous P.W."/>
            <person name="Fauchery L."/>
            <person name="Girlanda M."/>
            <person name="Hayes R.D."/>
            <person name="Keri Z."/>
            <person name="LaButti K."/>
            <person name="Lipzen A."/>
            <person name="Lombard V."/>
            <person name="Magnuson J."/>
            <person name="Maillard F."/>
            <person name="Murat C."/>
            <person name="Nolan M."/>
            <person name="Ohm R.A."/>
            <person name="Pangilinan J."/>
            <person name="Pereira M.F."/>
            <person name="Perotto S."/>
            <person name="Peter M."/>
            <person name="Pfister S."/>
            <person name="Riley R."/>
            <person name="Sitrit Y."/>
            <person name="Stielow J.B."/>
            <person name="Szollosi G."/>
            <person name="Zifcakova L."/>
            <person name="Stursova M."/>
            <person name="Spatafora J.W."/>
            <person name="Tedersoo L."/>
            <person name="Vaario L.M."/>
            <person name="Yamada A."/>
            <person name="Yan M."/>
            <person name="Wang P."/>
            <person name="Xu J."/>
            <person name="Bruns T."/>
            <person name="Baldrian P."/>
            <person name="Vilgalys R."/>
            <person name="Dunand C."/>
            <person name="Henrissat B."/>
            <person name="Grigoriev I.V."/>
            <person name="Hibbett D."/>
            <person name="Nagy L.G."/>
            <person name="Martin F.M."/>
        </authorList>
    </citation>
    <scope>NUCLEOTIDE SEQUENCE</scope>
    <source>
        <strain evidence="13">UH-Tt-Lm1</strain>
    </source>
</reference>
<dbReference type="Proteomes" id="UP000736335">
    <property type="component" value="Unassembled WGS sequence"/>
</dbReference>
<dbReference type="Gene3D" id="3.30.200.20">
    <property type="entry name" value="Phosphorylase Kinase, domain 1"/>
    <property type="match status" value="1"/>
</dbReference>
<evidence type="ECO:0000256" key="7">
    <source>
        <dbReference type="ARBA" id="ARBA00022840"/>
    </source>
</evidence>
<feature type="compositionally biased region" description="Pro residues" evidence="11">
    <location>
        <begin position="1"/>
        <end position="10"/>
    </location>
</feature>
<evidence type="ECO:0000256" key="6">
    <source>
        <dbReference type="ARBA" id="ARBA00022777"/>
    </source>
</evidence>
<dbReference type="OrthoDB" id="28397at2759"/>
<feature type="region of interest" description="Disordered" evidence="11">
    <location>
        <begin position="697"/>
        <end position="869"/>
    </location>
</feature>
<dbReference type="Gene3D" id="1.10.510.10">
    <property type="entry name" value="Transferase(Phosphotransferase) domain 1"/>
    <property type="match status" value="1"/>
</dbReference>
<dbReference type="InterPro" id="IPR008271">
    <property type="entry name" value="Ser/Thr_kinase_AS"/>
</dbReference>
<evidence type="ECO:0000256" key="10">
    <source>
        <dbReference type="PROSITE-ProRule" id="PRU10141"/>
    </source>
</evidence>
<reference evidence="13" key="2">
    <citation type="submission" date="2020-11" db="EMBL/GenBank/DDBJ databases">
        <authorList>
            <consortium name="DOE Joint Genome Institute"/>
            <person name="Kuo A."/>
            <person name="Miyauchi S."/>
            <person name="Kiss E."/>
            <person name="Drula E."/>
            <person name="Kohler A."/>
            <person name="Sanchez-Garcia M."/>
            <person name="Andreopoulos B."/>
            <person name="Barry K.W."/>
            <person name="Bonito G."/>
            <person name="Buee M."/>
            <person name="Carver A."/>
            <person name="Chen C."/>
            <person name="Cichocki N."/>
            <person name="Clum A."/>
            <person name="Culley D."/>
            <person name="Crous P.W."/>
            <person name="Fauchery L."/>
            <person name="Girlanda M."/>
            <person name="Hayes R."/>
            <person name="Keri Z."/>
            <person name="Labutti K."/>
            <person name="Lipzen A."/>
            <person name="Lombard V."/>
            <person name="Magnuson J."/>
            <person name="Maillard F."/>
            <person name="Morin E."/>
            <person name="Murat C."/>
            <person name="Nolan M."/>
            <person name="Ohm R."/>
            <person name="Pangilinan J."/>
            <person name="Pereira M."/>
            <person name="Perotto S."/>
            <person name="Peter M."/>
            <person name="Riley R."/>
            <person name="Sitrit Y."/>
            <person name="Stielow B."/>
            <person name="Szollosi G."/>
            <person name="Zifcakova L."/>
            <person name="Stursova M."/>
            <person name="Spatafora J.W."/>
            <person name="Tedersoo L."/>
            <person name="Vaario L.-M."/>
            <person name="Yamada A."/>
            <person name="Yan M."/>
            <person name="Wang P."/>
            <person name="Xu J."/>
            <person name="Bruns T."/>
            <person name="Baldrian P."/>
            <person name="Vilgalys R."/>
            <person name="Henrissat B."/>
            <person name="Grigoriev I.V."/>
            <person name="Hibbett D."/>
            <person name="Nagy L.G."/>
            <person name="Martin F.M."/>
        </authorList>
    </citation>
    <scope>NUCLEOTIDE SEQUENCE</scope>
    <source>
        <strain evidence="13">UH-Tt-Lm1</strain>
    </source>
</reference>
<feature type="compositionally biased region" description="Pro residues" evidence="11">
    <location>
        <begin position="767"/>
        <end position="819"/>
    </location>
</feature>
<dbReference type="PROSITE" id="PS50011">
    <property type="entry name" value="PROTEIN_KINASE_DOM"/>
    <property type="match status" value="1"/>
</dbReference>
<comment type="subcellular location">
    <subcellularLocation>
        <location evidence="1">Nucleus</location>
    </subcellularLocation>
</comment>
<evidence type="ECO:0000256" key="5">
    <source>
        <dbReference type="ARBA" id="ARBA00022741"/>
    </source>
</evidence>
<dbReference type="GO" id="GO:0005524">
    <property type="term" value="F:ATP binding"/>
    <property type="evidence" value="ECO:0007669"/>
    <property type="project" value="UniProtKB-UniRule"/>
</dbReference>
<feature type="domain" description="Protein kinase" evidence="12">
    <location>
        <begin position="383"/>
        <end position="678"/>
    </location>
</feature>
<dbReference type="PANTHER" id="PTHR24056:SF233">
    <property type="entry name" value="CYCLIN-DEPENDENT KINASE 9"/>
    <property type="match status" value="1"/>
</dbReference>
<dbReference type="SMART" id="SM00220">
    <property type="entry name" value="S_TKc"/>
    <property type="match status" value="1"/>
</dbReference>
<comment type="similarity">
    <text evidence="2">Belongs to the protein kinase superfamily. CMGC Ser/Thr protein kinase family. CDC2/CDKX subfamily.</text>
</comment>
<dbReference type="GO" id="GO:0008353">
    <property type="term" value="F:RNA polymerase II CTD heptapeptide repeat kinase activity"/>
    <property type="evidence" value="ECO:0007669"/>
    <property type="project" value="UniProtKB-EC"/>
</dbReference>
<feature type="compositionally biased region" description="Polar residues" evidence="11">
    <location>
        <begin position="80"/>
        <end position="89"/>
    </location>
</feature>
<dbReference type="InterPro" id="IPR011009">
    <property type="entry name" value="Kinase-like_dom_sf"/>
</dbReference>
<feature type="compositionally biased region" description="Pro residues" evidence="11">
    <location>
        <begin position="829"/>
        <end position="840"/>
    </location>
</feature>
<keyword evidence="14" id="KW-1185">Reference proteome</keyword>
<dbReference type="GO" id="GO:0005634">
    <property type="term" value="C:nucleus"/>
    <property type="evidence" value="ECO:0007669"/>
    <property type="project" value="UniProtKB-SubCell"/>
</dbReference>
<evidence type="ECO:0000256" key="1">
    <source>
        <dbReference type="ARBA" id="ARBA00004123"/>
    </source>
</evidence>
<name>A0A9P6HMA1_9AGAM</name>
<dbReference type="Pfam" id="PF00069">
    <property type="entry name" value="Pkinase"/>
    <property type="match status" value="1"/>
</dbReference>
<keyword evidence="7 10" id="KW-0067">ATP-binding</keyword>
<dbReference type="AlphaFoldDB" id="A0A9P6HMA1"/>
<evidence type="ECO:0000256" key="4">
    <source>
        <dbReference type="ARBA" id="ARBA00022679"/>
    </source>
</evidence>
<feature type="compositionally biased region" description="Pro residues" evidence="11">
    <location>
        <begin position="744"/>
        <end position="760"/>
    </location>
</feature>
<dbReference type="InterPro" id="IPR017441">
    <property type="entry name" value="Protein_kinase_ATP_BS"/>
</dbReference>
<feature type="compositionally biased region" description="Pro residues" evidence="11">
    <location>
        <begin position="282"/>
        <end position="299"/>
    </location>
</feature>
<feature type="compositionally biased region" description="Basic and acidic residues" evidence="11">
    <location>
        <begin position="200"/>
        <end position="250"/>
    </location>
</feature>
<comment type="catalytic activity">
    <reaction evidence="9">
        <text>[DNA-directed RNA polymerase] + ATP = phospho-[DNA-directed RNA polymerase] + ADP + H(+)</text>
        <dbReference type="Rhea" id="RHEA:10216"/>
        <dbReference type="Rhea" id="RHEA-COMP:11321"/>
        <dbReference type="Rhea" id="RHEA-COMP:11322"/>
        <dbReference type="ChEBI" id="CHEBI:15378"/>
        <dbReference type="ChEBI" id="CHEBI:30616"/>
        <dbReference type="ChEBI" id="CHEBI:43176"/>
        <dbReference type="ChEBI" id="CHEBI:68546"/>
        <dbReference type="ChEBI" id="CHEBI:456216"/>
        <dbReference type="EC" id="2.7.11.23"/>
    </reaction>
</comment>
<evidence type="ECO:0000256" key="11">
    <source>
        <dbReference type="SAM" id="MobiDB-lite"/>
    </source>
</evidence>
<dbReference type="PROSITE" id="PS00108">
    <property type="entry name" value="PROTEIN_KINASE_ST"/>
    <property type="match status" value="1"/>
</dbReference>
<dbReference type="FunFam" id="1.10.510.10:FF:000415">
    <property type="entry name" value="CMGC/CDK/CRK7 protein kinase, variant"/>
    <property type="match status" value="1"/>
</dbReference>
<evidence type="ECO:0000313" key="13">
    <source>
        <dbReference type="EMBL" id="KAF9788340.1"/>
    </source>
</evidence>
<keyword evidence="5 10" id="KW-0547">Nucleotide-binding</keyword>
<evidence type="ECO:0000259" key="12">
    <source>
        <dbReference type="PROSITE" id="PS50011"/>
    </source>
</evidence>
<proteinExistence type="inferred from homology"/>